<keyword evidence="1" id="KW-0732">Signal</keyword>
<keyword evidence="3" id="KW-1185">Reference proteome</keyword>
<dbReference type="EMBL" id="JACOME010000002">
    <property type="protein sequence ID" value="MBC3846975.1"/>
    <property type="molecule type" value="Genomic_DNA"/>
</dbReference>
<feature type="chain" id="PRO_5045164233" evidence="1">
    <location>
        <begin position="19"/>
        <end position="196"/>
    </location>
</feature>
<evidence type="ECO:0000313" key="3">
    <source>
        <dbReference type="Proteomes" id="UP000607435"/>
    </source>
</evidence>
<reference evidence="2 3" key="1">
    <citation type="submission" date="2020-08" db="EMBL/GenBank/DDBJ databases">
        <title>Winogradskyella ouciana sp. nov., isolated from the hadal seawater of the Mariana Trench.</title>
        <authorList>
            <person name="He X."/>
        </authorList>
    </citation>
    <scope>NUCLEOTIDE SEQUENCE [LARGE SCALE GENOMIC DNA]</scope>
    <source>
        <strain evidence="2 3">KCTC 22026</strain>
    </source>
</reference>
<feature type="signal peptide" evidence="1">
    <location>
        <begin position="1"/>
        <end position="18"/>
    </location>
</feature>
<dbReference type="RefSeq" id="WP_186846070.1">
    <property type="nucleotide sequence ID" value="NZ_JACOME010000002.1"/>
</dbReference>
<evidence type="ECO:0000313" key="2">
    <source>
        <dbReference type="EMBL" id="MBC3846975.1"/>
    </source>
</evidence>
<dbReference type="Proteomes" id="UP000607435">
    <property type="component" value="Unassembled WGS sequence"/>
</dbReference>
<evidence type="ECO:0000256" key="1">
    <source>
        <dbReference type="SAM" id="SignalP"/>
    </source>
</evidence>
<sequence length="196" mass="22538">MKIKTLLLFLNLSLLASAQELATFCENEYGGKILKETKSIIDSLKNNGAQNFISLTHYSAGTEAGYAKILWKQENEISGIEIKINKTDNELYETTKSSLITDQNFKTIEFLNGKKLNTNKELNDMCEGWISHQPYFLLYYNNSENEECLSIPQSNTECNIGDYRIKIIEELSLGALEFLKLRITEEEFQKLEIRKN</sequence>
<comment type="caution">
    <text evidence="2">The sequence shown here is derived from an EMBL/GenBank/DDBJ whole genome shotgun (WGS) entry which is preliminary data.</text>
</comment>
<proteinExistence type="predicted"/>
<gene>
    <name evidence="2" type="ORF">H6H04_11335</name>
</gene>
<accession>A0ABR6Y2P6</accession>
<protein>
    <submittedName>
        <fullName evidence="2">Uncharacterized protein</fullName>
    </submittedName>
</protein>
<name>A0ABR6Y2P6_9FLAO</name>
<organism evidence="2 3">
    <name type="scientific">Winogradskyella echinorum</name>
    <dbReference type="NCBI Taxonomy" id="538189"/>
    <lineage>
        <taxon>Bacteria</taxon>
        <taxon>Pseudomonadati</taxon>
        <taxon>Bacteroidota</taxon>
        <taxon>Flavobacteriia</taxon>
        <taxon>Flavobacteriales</taxon>
        <taxon>Flavobacteriaceae</taxon>
        <taxon>Winogradskyella</taxon>
    </lineage>
</organism>